<keyword evidence="3 4" id="KW-0067">ATP-binding</keyword>
<dbReference type="PROSITE" id="PS00108">
    <property type="entry name" value="PROTEIN_KINASE_ST"/>
    <property type="match status" value="1"/>
</dbReference>
<keyword evidence="2 4" id="KW-0547">Nucleotide-binding</keyword>
<dbReference type="SUPFAM" id="SSF56112">
    <property type="entry name" value="Protein kinase-like (PK-like)"/>
    <property type="match status" value="2"/>
</dbReference>
<evidence type="ECO:0000259" key="6">
    <source>
        <dbReference type="PROSITE" id="PS50011"/>
    </source>
</evidence>
<dbReference type="EC" id="2.7.11.1" evidence="1"/>
<dbReference type="InterPro" id="IPR000719">
    <property type="entry name" value="Prot_kinase_dom"/>
</dbReference>
<keyword evidence="8" id="KW-1185">Reference proteome</keyword>
<proteinExistence type="predicted"/>
<feature type="region of interest" description="Disordered" evidence="5">
    <location>
        <begin position="443"/>
        <end position="500"/>
    </location>
</feature>
<dbReference type="InterPro" id="IPR008271">
    <property type="entry name" value="Ser/Thr_kinase_AS"/>
</dbReference>
<reference evidence="7" key="1">
    <citation type="journal article" date="2023" name="Front. Mar. Sci.">
        <title>A new Merluccius polli reference genome to investigate the effects of global change in West African waters.</title>
        <authorList>
            <person name="Mateo J.L."/>
            <person name="Blanco-Fernandez C."/>
            <person name="Garcia-Vazquez E."/>
            <person name="Machado-Schiaffino G."/>
        </authorList>
    </citation>
    <scope>NUCLEOTIDE SEQUENCE</scope>
    <source>
        <strain evidence="7">C29</strain>
        <tissue evidence="7">Fin</tissue>
    </source>
</reference>
<dbReference type="PROSITE" id="PS00107">
    <property type="entry name" value="PROTEIN_KINASE_ATP"/>
    <property type="match status" value="1"/>
</dbReference>
<gene>
    <name evidence="7" type="primary">csnk1db_3</name>
    <name evidence="7" type="ORF">N1851_033737</name>
</gene>
<dbReference type="Pfam" id="PF00069">
    <property type="entry name" value="Pkinase"/>
    <property type="match status" value="1"/>
</dbReference>
<feature type="compositionally biased region" description="Polar residues" evidence="5">
    <location>
        <begin position="486"/>
        <end position="498"/>
    </location>
</feature>
<dbReference type="InterPro" id="IPR011009">
    <property type="entry name" value="Kinase-like_dom_sf"/>
</dbReference>
<name>A0AA47M0S0_MERPO</name>
<evidence type="ECO:0000256" key="1">
    <source>
        <dbReference type="ARBA" id="ARBA00012513"/>
    </source>
</evidence>
<evidence type="ECO:0000256" key="3">
    <source>
        <dbReference type="ARBA" id="ARBA00022840"/>
    </source>
</evidence>
<dbReference type="PANTHER" id="PTHR11909">
    <property type="entry name" value="CASEIN KINASE-RELATED"/>
    <property type="match status" value="1"/>
</dbReference>
<dbReference type="GO" id="GO:0005524">
    <property type="term" value="F:ATP binding"/>
    <property type="evidence" value="ECO:0007669"/>
    <property type="project" value="UniProtKB-UniRule"/>
</dbReference>
<feature type="domain" description="Protein kinase" evidence="6">
    <location>
        <begin position="9"/>
        <end position="419"/>
    </location>
</feature>
<dbReference type="Gene3D" id="3.30.200.20">
    <property type="entry name" value="Phosphorylase Kinase, domain 1"/>
    <property type="match status" value="1"/>
</dbReference>
<keyword evidence="7" id="KW-0808">Transferase</keyword>
<dbReference type="FunFam" id="1.10.510.10:FF:000596">
    <property type="entry name" value="CK1 family protein kinase"/>
    <property type="match status" value="1"/>
</dbReference>
<evidence type="ECO:0000256" key="4">
    <source>
        <dbReference type="PROSITE-ProRule" id="PRU10141"/>
    </source>
</evidence>
<dbReference type="GO" id="GO:0004674">
    <property type="term" value="F:protein serine/threonine kinase activity"/>
    <property type="evidence" value="ECO:0007669"/>
    <property type="project" value="UniProtKB-EC"/>
</dbReference>
<dbReference type="PROSITE" id="PS50011">
    <property type="entry name" value="PROTEIN_KINASE_DOM"/>
    <property type="match status" value="1"/>
</dbReference>
<feature type="compositionally biased region" description="Low complexity" evidence="5">
    <location>
        <begin position="462"/>
        <end position="479"/>
    </location>
</feature>
<dbReference type="InterPro" id="IPR050235">
    <property type="entry name" value="CK1_Ser-Thr_kinase"/>
</dbReference>
<dbReference type="Proteomes" id="UP001174136">
    <property type="component" value="Unassembled WGS sequence"/>
</dbReference>
<dbReference type="InterPro" id="IPR017441">
    <property type="entry name" value="Protein_kinase_ATP_BS"/>
</dbReference>
<accession>A0AA47M0S0</accession>
<dbReference type="EMBL" id="JAOPHQ010006539">
    <property type="protein sequence ID" value="KAK0131562.1"/>
    <property type="molecule type" value="Genomic_DNA"/>
</dbReference>
<dbReference type="Gene3D" id="1.10.510.10">
    <property type="entry name" value="Transferase(Phosphotransferase) domain 1"/>
    <property type="match status" value="1"/>
</dbReference>
<keyword evidence="7" id="KW-0418">Kinase</keyword>
<feature type="binding site" evidence="4">
    <location>
        <position position="38"/>
    </location>
    <ligand>
        <name>ATP</name>
        <dbReference type="ChEBI" id="CHEBI:30616"/>
    </ligand>
</feature>
<dbReference type="CDD" id="cd14125">
    <property type="entry name" value="STKc_CK1_delta_epsilon"/>
    <property type="match status" value="1"/>
</dbReference>
<dbReference type="SMART" id="SM00220">
    <property type="entry name" value="S_TKc"/>
    <property type="match status" value="1"/>
</dbReference>
<comment type="caution">
    <text evidence="7">The sequence shown here is derived from an EMBL/GenBank/DDBJ whole genome shotgun (WGS) entry which is preliminary data.</text>
</comment>
<evidence type="ECO:0000256" key="5">
    <source>
        <dbReference type="SAM" id="MobiDB-lite"/>
    </source>
</evidence>
<dbReference type="AlphaFoldDB" id="A0AA47M0S0"/>
<evidence type="ECO:0000313" key="8">
    <source>
        <dbReference type="Proteomes" id="UP001174136"/>
    </source>
</evidence>
<feature type="compositionally biased region" description="Basic and acidic residues" evidence="5">
    <location>
        <begin position="443"/>
        <end position="457"/>
    </location>
</feature>
<organism evidence="7 8">
    <name type="scientific">Merluccius polli</name>
    <name type="common">Benguela hake</name>
    <name type="synonym">Merluccius cadenati</name>
    <dbReference type="NCBI Taxonomy" id="89951"/>
    <lineage>
        <taxon>Eukaryota</taxon>
        <taxon>Metazoa</taxon>
        <taxon>Chordata</taxon>
        <taxon>Craniata</taxon>
        <taxon>Vertebrata</taxon>
        <taxon>Euteleostomi</taxon>
        <taxon>Actinopterygii</taxon>
        <taxon>Neopterygii</taxon>
        <taxon>Teleostei</taxon>
        <taxon>Neoteleostei</taxon>
        <taxon>Acanthomorphata</taxon>
        <taxon>Zeiogadaria</taxon>
        <taxon>Gadariae</taxon>
        <taxon>Gadiformes</taxon>
        <taxon>Gadoidei</taxon>
        <taxon>Merlucciidae</taxon>
        <taxon>Merluccius</taxon>
    </lineage>
</organism>
<protein>
    <recommendedName>
        <fullName evidence="1">non-specific serine/threonine protein kinase</fullName>
        <ecNumber evidence="1">2.7.11.1</ecNumber>
    </recommendedName>
</protein>
<sequence length="569" mass="65056">MELRVGNRYRLGRKIGSGSFGDIYLGTDISVGEEVAIKLECVKTKHPQLHIESKIYKMMQGGGQLTSLTKQTLESYLKIHISNARGAPCIFWCPAQAPHRWIENLPVNRAIAIWPMIVMYMDAVIRKNLPNPGTSFYDTHTQVYIFMAVSRGLQHLSDYQTVMPFISKDLAVLMESLLKRFIKAEILNDITTLQMFRLDTTDKKSRVRPKDWCGAEGDYNVMVMELLGPSLEDLFNFCSRKFSLKTVLLLADQMISRIEYIHSKNFIHRDVKPDNFLMGLGKKGNLVYIIDFGLAKKYRDARTHQHIPYRENKNLTGTARYASINTHLGIEQSRRDDLESLGYVLMYFNLGSLPWQGLKAATKRQKYERISEKKMSTPIEVLCKGYPSEFATYLNFCRSLRFDDKPDYSYLRQLFRNLFHRQGFSYDYVFDWNMLKFGANRAAEDAERERREREERLRHGRAPAARAGPSASGRPRGAPEVAAPSPLTTTSHTGQSTSMERERKVSMRLHRGAPVNISSSDLTGRQDASRMSASQLCLFLIPLSSSFPHLLPSTGHPTQNSILFNHGRK</sequence>
<evidence type="ECO:0000256" key="2">
    <source>
        <dbReference type="ARBA" id="ARBA00022741"/>
    </source>
</evidence>
<evidence type="ECO:0000313" key="7">
    <source>
        <dbReference type="EMBL" id="KAK0131562.1"/>
    </source>
</evidence>